<sequence length="534" mass="60147">MTSSRLMATIRSIVEVDSPFEKESQPVAQIQTRRRSSIFEETIMPDPPVCRWLLDIISEDEHMTKESAHFILSGPQLIRVVAYTYEVLESQIEIVIEDETCCNKFCHDGTETITDIANSNVNILTLDVDKVNLLRDSYKICLQKVRKISSILDLGEISSRIMRAVSSGLMQVLSKLKIDGDLHMHDVVLRHDETLFGSTRYNTIAPDVYTRPEVNELLIEKVDKTDLDDYYSKSETYTKDEVYSKNQTDELLDKKVNEAILDDYYSKTETYAKIETYNKTEVDSFLDEKADIGISYTKGEDDALLLLKANKTDLIDSYTKGEDDALLILKADKTQLIDSYTKGEDDALLLLKADKTDLIDSYSKSEDDALLLLKADKTDLIDSYSKSEDDALLLLKADKTELIESYSKSEDDALLLMKADKTDLDNFVDLSSTQTITGQKQFAIISVSNVSKLSKNDASILLAGGGDMLVSSLVTQPQLQEVRDIAQGKSKGYVFATTDEMNTWMEDQENVAKLSIGDNLYIVDKHVIVYEVPN</sequence>
<comment type="caution">
    <text evidence="1">The sequence shown here is derived from an EMBL/GenBank/DDBJ whole genome shotgun (WGS) entry which is preliminary data.</text>
</comment>
<organism evidence="1 2">
    <name type="scientific">Streblomastix strix</name>
    <dbReference type="NCBI Taxonomy" id="222440"/>
    <lineage>
        <taxon>Eukaryota</taxon>
        <taxon>Metamonada</taxon>
        <taxon>Preaxostyla</taxon>
        <taxon>Oxymonadida</taxon>
        <taxon>Streblomastigidae</taxon>
        <taxon>Streblomastix</taxon>
    </lineage>
</organism>
<protein>
    <submittedName>
        <fullName evidence="1">Uncharacterized protein</fullName>
    </submittedName>
</protein>
<gene>
    <name evidence="1" type="ORF">EZS28_037343</name>
</gene>
<dbReference type="AlphaFoldDB" id="A0A5J4UAA7"/>
<proteinExistence type="predicted"/>
<name>A0A5J4UAA7_9EUKA</name>
<evidence type="ECO:0000313" key="2">
    <source>
        <dbReference type="Proteomes" id="UP000324800"/>
    </source>
</evidence>
<dbReference type="EMBL" id="SNRW01018648">
    <property type="protein sequence ID" value="KAA6367130.1"/>
    <property type="molecule type" value="Genomic_DNA"/>
</dbReference>
<reference evidence="1 2" key="1">
    <citation type="submission" date="2019-03" db="EMBL/GenBank/DDBJ databases">
        <title>Single cell metagenomics reveals metabolic interactions within the superorganism composed of flagellate Streblomastix strix and complex community of Bacteroidetes bacteria on its surface.</title>
        <authorList>
            <person name="Treitli S.C."/>
            <person name="Kolisko M."/>
            <person name="Husnik F."/>
            <person name="Keeling P."/>
            <person name="Hampl V."/>
        </authorList>
    </citation>
    <scope>NUCLEOTIDE SEQUENCE [LARGE SCALE GENOMIC DNA]</scope>
    <source>
        <strain evidence="1">ST1C</strain>
    </source>
</reference>
<feature type="non-terminal residue" evidence="1">
    <location>
        <position position="534"/>
    </location>
</feature>
<accession>A0A5J4UAA7</accession>
<evidence type="ECO:0000313" key="1">
    <source>
        <dbReference type="EMBL" id="KAA6367130.1"/>
    </source>
</evidence>
<dbReference type="Proteomes" id="UP000324800">
    <property type="component" value="Unassembled WGS sequence"/>
</dbReference>